<organism evidence="2 3">
    <name type="scientific">Aromatoleum toluolicum</name>
    <dbReference type="NCBI Taxonomy" id="90060"/>
    <lineage>
        <taxon>Bacteria</taxon>
        <taxon>Pseudomonadati</taxon>
        <taxon>Pseudomonadota</taxon>
        <taxon>Betaproteobacteria</taxon>
        <taxon>Rhodocyclales</taxon>
        <taxon>Rhodocyclaceae</taxon>
        <taxon>Aromatoleum</taxon>
    </lineage>
</organism>
<accession>A0ABX1NB06</accession>
<evidence type="ECO:0000313" key="3">
    <source>
        <dbReference type="Proteomes" id="UP000634522"/>
    </source>
</evidence>
<keyword evidence="1" id="KW-0732">Signal</keyword>
<dbReference type="Proteomes" id="UP000634522">
    <property type="component" value="Unassembled WGS sequence"/>
</dbReference>
<dbReference type="Gene3D" id="2.50.20.10">
    <property type="entry name" value="Lipoprotein localisation LolA/LolB/LppX"/>
    <property type="match status" value="1"/>
</dbReference>
<reference evidence="2 3" key="1">
    <citation type="submission" date="2019-12" db="EMBL/GenBank/DDBJ databases">
        <title>Comparative genomics gives insights into the taxonomy of the Azoarcus-Aromatoleum group and reveals separate origins of nif in the plant-associated Azoarcus and non-plant-associated Aromatoleum sub-groups.</title>
        <authorList>
            <person name="Lafos M."/>
            <person name="Maluk M."/>
            <person name="Batista M."/>
            <person name="Junghare M."/>
            <person name="Carmona M."/>
            <person name="Faoro H."/>
            <person name="Cruz L.M."/>
            <person name="Battistoni F."/>
            <person name="De Souza E."/>
            <person name="Pedrosa F."/>
            <person name="Chen W.-M."/>
            <person name="Poole P.S."/>
            <person name="Dixon R.A."/>
            <person name="James E.K."/>
        </authorList>
    </citation>
    <scope>NUCLEOTIDE SEQUENCE [LARGE SCALE GENOMIC DNA]</scope>
    <source>
        <strain evidence="2 3">T</strain>
    </source>
</reference>
<dbReference type="EMBL" id="WTVS01000004">
    <property type="protein sequence ID" value="NMF96434.1"/>
    <property type="molecule type" value="Genomic_DNA"/>
</dbReference>
<name>A0ABX1NB06_9RHOO</name>
<comment type="caution">
    <text evidence="2">The sequence shown here is derived from an EMBL/GenBank/DDBJ whole genome shotgun (WGS) entry which is preliminary data.</text>
</comment>
<gene>
    <name evidence="2" type="ORF">GPA27_03365</name>
</gene>
<dbReference type="RefSeq" id="WP_169137827.1">
    <property type="nucleotide sequence ID" value="NZ_WTVS01000004.1"/>
</dbReference>
<feature type="chain" id="PRO_5047072301" evidence="1">
    <location>
        <begin position="22"/>
        <end position="447"/>
    </location>
</feature>
<sequence>MNIKYMLMGAAAATYVGVAAAAVTADEAAKLGSTLTLVGAEKNGNAGGTIPAYGGGLTSAPQGYQKGSGIRPDPFANEKPTVSIDAKNMDQHADKLTDGTKALMKKYPSYRIDVYPTHRTAAFPKYVTDNTLKCATTAKATNGGLSLEGCHAGIPFPIPKDGFEAMWNHLTRFGGRSLVYDYKGLYVDSSGRPTLTSGGTYSADYPYWEDGKPSDLLLRVKSEYKEPVRRSGEVIMIHDAINAAEKGRRAWAYLPGQRRTKLAPSLAFDTPNPSMGGSATYDDTWLFFGSMERFNFKLVGKKEIYVPYNTYKMAYQSKADDLFKPMHLNPDEVRWELHRVWVVEATLAEGKRHIYSKRVLYLDEDSWVAVASDQYDLRGQLYRAGFAYMTPSYEIPAPTADMHGFYDLISGIYAVNFYTAETNGMRQVQPLPDREWAPEALAGGGIR</sequence>
<keyword evidence="3" id="KW-1185">Reference proteome</keyword>
<feature type="signal peptide" evidence="1">
    <location>
        <begin position="1"/>
        <end position="21"/>
    </location>
</feature>
<dbReference type="InterPro" id="IPR010752">
    <property type="entry name" value="DUF1329"/>
</dbReference>
<evidence type="ECO:0000256" key="1">
    <source>
        <dbReference type="SAM" id="SignalP"/>
    </source>
</evidence>
<protein>
    <submittedName>
        <fullName evidence="2">DUF1329 domain-containing protein</fullName>
    </submittedName>
</protein>
<dbReference type="CDD" id="cd16329">
    <property type="entry name" value="LolA_like"/>
    <property type="match status" value="1"/>
</dbReference>
<dbReference type="Pfam" id="PF07044">
    <property type="entry name" value="DUF1329"/>
    <property type="match status" value="1"/>
</dbReference>
<proteinExistence type="predicted"/>
<evidence type="ECO:0000313" key="2">
    <source>
        <dbReference type="EMBL" id="NMF96434.1"/>
    </source>
</evidence>